<evidence type="ECO:0000313" key="2">
    <source>
        <dbReference type="EMBL" id="KOG87919.1"/>
    </source>
</evidence>
<gene>
    <name evidence="2" type="ORF">ADK38_22730</name>
</gene>
<keyword evidence="3" id="KW-1185">Reference proteome</keyword>
<dbReference type="Proteomes" id="UP000037020">
    <property type="component" value="Unassembled WGS sequence"/>
</dbReference>
<dbReference type="EMBL" id="LGUT01001964">
    <property type="protein sequence ID" value="KOG87919.1"/>
    <property type="molecule type" value="Genomic_DNA"/>
</dbReference>
<evidence type="ECO:0000313" key="3">
    <source>
        <dbReference type="Proteomes" id="UP000037020"/>
    </source>
</evidence>
<reference evidence="2 3" key="1">
    <citation type="submission" date="2015-07" db="EMBL/GenBank/DDBJ databases">
        <authorList>
            <person name="Ju K.-S."/>
            <person name="Doroghazi J.R."/>
            <person name="Metcalf W.W."/>
        </authorList>
    </citation>
    <scope>NUCLEOTIDE SEQUENCE [LARGE SCALE GENOMIC DNA]</scope>
    <source>
        <strain evidence="2 3">NRRL B-3589</strain>
    </source>
</reference>
<comment type="caution">
    <text evidence="2">The sequence shown here is derived from an EMBL/GenBank/DDBJ whole genome shotgun (WGS) entry which is preliminary data.</text>
</comment>
<proteinExistence type="predicted"/>
<name>A0ABR5J3C4_9ACTN</name>
<evidence type="ECO:0000256" key="1">
    <source>
        <dbReference type="SAM" id="MobiDB-lite"/>
    </source>
</evidence>
<feature type="region of interest" description="Disordered" evidence="1">
    <location>
        <begin position="1"/>
        <end position="45"/>
    </location>
</feature>
<protein>
    <submittedName>
        <fullName evidence="2">Uncharacterized protein</fullName>
    </submittedName>
</protein>
<sequence length="167" mass="17408">MVAARPLQEGEPLAVQDVLDPAGRGRTGGGGGGERGPVDLLGGVADPADDRAVLEGAQPLQGEYPARVGDGDDDIAVQRHQPVARVDGPQRGHRGDLGDLDAAVAAPRVVGDRASGDAVAHHQHALARELDSRVEHAEERGLARAVRRLDRGLEGGGGDGEQRERQR</sequence>
<feature type="region of interest" description="Disordered" evidence="1">
    <location>
        <begin position="148"/>
        <end position="167"/>
    </location>
</feature>
<organism evidence="2 3">
    <name type="scientific">Streptomyces varsoviensis</name>
    <dbReference type="NCBI Taxonomy" id="67373"/>
    <lineage>
        <taxon>Bacteria</taxon>
        <taxon>Bacillati</taxon>
        <taxon>Actinomycetota</taxon>
        <taxon>Actinomycetes</taxon>
        <taxon>Kitasatosporales</taxon>
        <taxon>Streptomycetaceae</taxon>
        <taxon>Streptomyces</taxon>
    </lineage>
</organism>
<accession>A0ABR5J3C4</accession>
<feature type="non-terminal residue" evidence="2">
    <location>
        <position position="167"/>
    </location>
</feature>
<feature type="compositionally biased region" description="Gly residues" evidence="1">
    <location>
        <begin position="25"/>
        <end position="35"/>
    </location>
</feature>